<proteinExistence type="predicted"/>
<evidence type="ECO:0000313" key="5">
    <source>
        <dbReference type="Proteomes" id="UP001595885"/>
    </source>
</evidence>
<dbReference type="Pfam" id="PF18962">
    <property type="entry name" value="Por_Secre_tail"/>
    <property type="match status" value="1"/>
</dbReference>
<evidence type="ECO:0000259" key="2">
    <source>
        <dbReference type="Pfam" id="PF18962"/>
    </source>
</evidence>
<feature type="domain" description="PorZ N-terminal beta-propeller" evidence="3">
    <location>
        <begin position="43"/>
        <end position="200"/>
    </location>
</feature>
<dbReference type="InterPro" id="IPR011110">
    <property type="entry name" value="Reg_prop"/>
</dbReference>
<dbReference type="RefSeq" id="WP_379743623.1">
    <property type="nucleotide sequence ID" value="NZ_JBHSGW010000028.1"/>
</dbReference>
<comment type="caution">
    <text evidence="4">The sequence shown here is derived from an EMBL/GenBank/DDBJ whole genome shotgun (WGS) entry which is preliminary data.</text>
</comment>
<dbReference type="Gene3D" id="2.130.10.10">
    <property type="entry name" value="YVTN repeat-like/Quinoprotein amine dehydrogenase"/>
    <property type="match status" value="1"/>
</dbReference>
<dbReference type="SUPFAM" id="SSF101898">
    <property type="entry name" value="NHL repeat"/>
    <property type="match status" value="1"/>
</dbReference>
<dbReference type="NCBIfam" id="TIGR04183">
    <property type="entry name" value="Por_Secre_tail"/>
    <property type="match status" value="1"/>
</dbReference>
<dbReference type="Proteomes" id="UP001595885">
    <property type="component" value="Unassembled WGS sequence"/>
</dbReference>
<evidence type="ECO:0000313" key="4">
    <source>
        <dbReference type="EMBL" id="MFC4741048.1"/>
    </source>
</evidence>
<dbReference type="InterPro" id="IPR015943">
    <property type="entry name" value="WD40/YVTN_repeat-like_dom_sf"/>
</dbReference>
<reference evidence="5" key="1">
    <citation type="journal article" date="2019" name="Int. J. Syst. Evol. Microbiol.">
        <title>The Global Catalogue of Microorganisms (GCM) 10K type strain sequencing project: providing services to taxonomists for standard genome sequencing and annotation.</title>
        <authorList>
            <consortium name="The Broad Institute Genomics Platform"/>
            <consortium name="The Broad Institute Genome Sequencing Center for Infectious Disease"/>
            <person name="Wu L."/>
            <person name="Ma J."/>
        </authorList>
    </citation>
    <scope>NUCLEOTIDE SEQUENCE [LARGE SCALE GENOMIC DNA]</scope>
    <source>
        <strain evidence="5">CCUG 50349</strain>
    </source>
</reference>
<organism evidence="4 5">
    <name type="scientific">Flavobacterium ponti</name>
    <dbReference type="NCBI Taxonomy" id="665133"/>
    <lineage>
        <taxon>Bacteria</taxon>
        <taxon>Pseudomonadati</taxon>
        <taxon>Bacteroidota</taxon>
        <taxon>Flavobacteriia</taxon>
        <taxon>Flavobacteriales</taxon>
        <taxon>Flavobacteriaceae</taxon>
        <taxon>Flavobacterium</taxon>
    </lineage>
</organism>
<name>A0ABV9P628_9FLAO</name>
<evidence type="ECO:0000256" key="1">
    <source>
        <dbReference type="ARBA" id="ARBA00022729"/>
    </source>
</evidence>
<dbReference type="InterPro" id="IPR026444">
    <property type="entry name" value="Secre_tail"/>
</dbReference>
<evidence type="ECO:0000259" key="3">
    <source>
        <dbReference type="Pfam" id="PF21544"/>
    </source>
</evidence>
<keyword evidence="5" id="KW-1185">Reference proteome</keyword>
<dbReference type="SUPFAM" id="SSF50998">
    <property type="entry name" value="Quinoprotein alcohol dehydrogenase-like"/>
    <property type="match status" value="1"/>
</dbReference>
<feature type="domain" description="Secretion system C-terminal sorting" evidence="2">
    <location>
        <begin position="679"/>
        <end position="759"/>
    </location>
</feature>
<dbReference type="Pfam" id="PF07494">
    <property type="entry name" value="Reg_prop"/>
    <property type="match status" value="1"/>
</dbReference>
<sequence>MKKLFIFLLFTVISYSQTNQLWKGYYSYNEIIDISYGNTKVVAATENALFSKNIISGDLSIKNSIDGFKPETITAVYYSQNYNLTLTGNDNGLLIITKDDGTIINKVDIINEVPVPPNTKKINHFYEYENKVYISTDYGITVLKLNNLEFEDTYYIGNGGQDIPILQTTVFNGNIYAVTSPSGIKRASITNPNLIDYNQWISFDTGIWKGITNFNNQLVALNADNNVYRHNGTFFQNVVSLPQPGIKFISTEDNLIITCNNHVYVLDILFSTIAHITQIPDNINLFTCAITIGDDLFIGTKKEGLFQTKLSNPLTFELLSPNGPVQNYIFRIKKIANDLWATYGGYDSTYQTNYLLESISKYSKEVGWSEIDSDLLFGAGALTDIVANPNNEKEVYISSFHKGLLKINDENIILYDHINTAPNGLESQQWQPVIPNFILVAINGPAFDNKGNLWMTNSLTYKGLKELKANGQWQSYDFTNTLTEPFYERYSRIAIDKNNTKWIPSYRANGLIGFNENYNNKTILLKGDDEGNLPSLAVKCVAVDNRNQLWIGTFRGLRVLSSVDKFINETELTANSIIIEEDGLAQELFYQQSIADIEVDGANNKWISIEGAGVFLVSPNGQNTLYRFTKENSPLPSNSILDIEIDNVTGEVFFATEKGLISFLGVNTKPSDDLSNVYVYPNPVRPDFNGTVKISGLIDKANIKITDIEGNLVYETTSEGGTIEWDTMAFGKYRVASGVYMIFISAEDGIETKVKKVMIIR</sequence>
<gene>
    <name evidence="4" type="ORF">ACFO3U_13680</name>
</gene>
<dbReference type="Pfam" id="PF21544">
    <property type="entry name" value="PorZ_N_b_propeller"/>
    <property type="match status" value="1"/>
</dbReference>
<keyword evidence="1" id="KW-0732">Signal</keyword>
<dbReference type="InterPro" id="IPR048954">
    <property type="entry name" value="PorZ_N"/>
</dbReference>
<dbReference type="InterPro" id="IPR011047">
    <property type="entry name" value="Quinoprotein_ADH-like_sf"/>
</dbReference>
<accession>A0ABV9P628</accession>
<dbReference type="EMBL" id="JBHSGW010000028">
    <property type="protein sequence ID" value="MFC4741048.1"/>
    <property type="molecule type" value="Genomic_DNA"/>
</dbReference>
<protein>
    <submittedName>
        <fullName evidence="4">T9SS type A sorting domain-containing protein</fullName>
    </submittedName>
</protein>